<dbReference type="InterPro" id="IPR002634">
    <property type="entry name" value="BolA"/>
</dbReference>
<dbReference type="SUPFAM" id="SSF82657">
    <property type="entry name" value="BolA-like"/>
    <property type="match status" value="1"/>
</dbReference>
<dbReference type="STRING" id="2282107.A0A286UNG6"/>
<keyword evidence="4" id="KW-1185">Reference proteome</keyword>
<dbReference type="OrthoDB" id="203381at2759"/>
<dbReference type="PANTHER" id="PTHR46188">
    <property type="entry name" value="BOLA-LIKE PROTEIN 3"/>
    <property type="match status" value="1"/>
</dbReference>
<dbReference type="GO" id="GO:0005759">
    <property type="term" value="C:mitochondrial matrix"/>
    <property type="evidence" value="ECO:0007669"/>
    <property type="project" value="TreeGrafter"/>
</dbReference>
<comment type="similarity">
    <text evidence="1 2">Belongs to the BolA/IbaG family.</text>
</comment>
<dbReference type="Proteomes" id="UP000217199">
    <property type="component" value="Unassembled WGS sequence"/>
</dbReference>
<dbReference type="InterPro" id="IPR052275">
    <property type="entry name" value="Mt_Fe-S_assembly_factor"/>
</dbReference>
<dbReference type="InterPro" id="IPR036065">
    <property type="entry name" value="BolA-like_sf"/>
</dbReference>
<organism evidence="3 4">
    <name type="scientific">Pyrrhoderma noxium</name>
    <dbReference type="NCBI Taxonomy" id="2282107"/>
    <lineage>
        <taxon>Eukaryota</taxon>
        <taxon>Fungi</taxon>
        <taxon>Dikarya</taxon>
        <taxon>Basidiomycota</taxon>
        <taxon>Agaricomycotina</taxon>
        <taxon>Agaricomycetes</taxon>
        <taxon>Hymenochaetales</taxon>
        <taxon>Hymenochaetaceae</taxon>
        <taxon>Pyrrhoderma</taxon>
    </lineage>
</organism>
<accession>A0A286UNG6</accession>
<dbReference type="Gene3D" id="3.30.300.90">
    <property type="entry name" value="BolA-like"/>
    <property type="match status" value="1"/>
</dbReference>
<evidence type="ECO:0000256" key="2">
    <source>
        <dbReference type="RuleBase" id="RU003860"/>
    </source>
</evidence>
<dbReference type="Pfam" id="PF01722">
    <property type="entry name" value="BolA"/>
    <property type="match status" value="1"/>
</dbReference>
<dbReference type="EMBL" id="NBII01000003">
    <property type="protein sequence ID" value="PAV21110.1"/>
    <property type="molecule type" value="Genomic_DNA"/>
</dbReference>
<dbReference type="InParanoid" id="A0A286UNG6"/>
<proteinExistence type="inferred from homology"/>
<dbReference type="PANTHER" id="PTHR46188:SF1">
    <property type="entry name" value="BOLA-LIKE PROTEIN 3"/>
    <property type="match status" value="1"/>
</dbReference>
<comment type="caution">
    <text evidence="3">The sequence shown here is derived from an EMBL/GenBank/DDBJ whole genome shotgun (WGS) entry which is preliminary data.</text>
</comment>
<sequence length="115" mass="12690">MFSISRSLWRSASQAPRLASNSHGFGFRRAYSVSQQLSEGEQKIHDLLRERFEASNISVEDISGGCGSFYAISITSKAFAGIPIVKQHRLVNETLKSVIPNIHGLQLKTVAEDVN</sequence>
<name>A0A286UNG6_9AGAM</name>
<evidence type="ECO:0000313" key="3">
    <source>
        <dbReference type="EMBL" id="PAV21110.1"/>
    </source>
</evidence>
<reference evidence="3 4" key="1">
    <citation type="journal article" date="2017" name="Mol. Ecol.">
        <title>Comparative and population genomic landscape of Phellinus noxius: A hypervariable fungus causing root rot in trees.</title>
        <authorList>
            <person name="Chung C.L."/>
            <person name="Lee T.J."/>
            <person name="Akiba M."/>
            <person name="Lee H.H."/>
            <person name="Kuo T.H."/>
            <person name="Liu D."/>
            <person name="Ke H.M."/>
            <person name="Yokoi T."/>
            <person name="Roa M.B."/>
            <person name="Lu M.J."/>
            <person name="Chang Y.Y."/>
            <person name="Ann P.J."/>
            <person name="Tsai J.N."/>
            <person name="Chen C.Y."/>
            <person name="Tzean S.S."/>
            <person name="Ota Y."/>
            <person name="Hattori T."/>
            <person name="Sahashi N."/>
            <person name="Liou R.F."/>
            <person name="Kikuchi T."/>
            <person name="Tsai I.J."/>
        </authorList>
    </citation>
    <scope>NUCLEOTIDE SEQUENCE [LARGE SCALE GENOMIC DNA]</scope>
    <source>
        <strain evidence="3 4">FFPRI411160</strain>
    </source>
</reference>
<dbReference type="AlphaFoldDB" id="A0A286UNG6"/>
<protein>
    <submittedName>
        <fullName evidence="3">Bola</fullName>
    </submittedName>
</protein>
<evidence type="ECO:0000256" key="1">
    <source>
        <dbReference type="ARBA" id="ARBA00005578"/>
    </source>
</evidence>
<dbReference type="FunCoup" id="A0A286UNG6">
    <property type="interactions" value="78"/>
</dbReference>
<evidence type="ECO:0000313" key="4">
    <source>
        <dbReference type="Proteomes" id="UP000217199"/>
    </source>
</evidence>
<gene>
    <name evidence="3" type="ORF">PNOK_0373700</name>
</gene>